<protein>
    <submittedName>
        <fullName evidence="3">InlB B-repeat-containing protein</fullName>
    </submittedName>
</protein>
<dbReference type="Gene3D" id="2.60.40.4270">
    <property type="entry name" value="Listeria-Bacteroides repeat domain"/>
    <property type="match status" value="1"/>
</dbReference>
<dbReference type="EMBL" id="VUNC01000002">
    <property type="protein sequence ID" value="MST72033.1"/>
    <property type="molecule type" value="Genomic_DNA"/>
</dbReference>
<accession>A0A6N7XCG4</accession>
<evidence type="ECO:0000259" key="2">
    <source>
        <dbReference type="Pfam" id="PF18885"/>
    </source>
</evidence>
<keyword evidence="4" id="KW-1185">Reference proteome</keyword>
<dbReference type="Pfam" id="PF18885">
    <property type="entry name" value="DUF5648"/>
    <property type="match status" value="1"/>
</dbReference>
<proteinExistence type="predicted"/>
<keyword evidence="1" id="KW-0732">Signal</keyword>
<dbReference type="InterPro" id="IPR042229">
    <property type="entry name" value="Listeria/Bacterioides_rpt_sf"/>
</dbReference>
<feature type="chain" id="PRO_5026906131" evidence="1">
    <location>
        <begin position="24"/>
        <end position="785"/>
    </location>
</feature>
<gene>
    <name evidence="3" type="ORF">FYJ68_02755</name>
</gene>
<organism evidence="3 4">
    <name type="scientific">Olsenella porci</name>
    <dbReference type="NCBI Taxonomy" id="2652279"/>
    <lineage>
        <taxon>Bacteria</taxon>
        <taxon>Bacillati</taxon>
        <taxon>Actinomycetota</taxon>
        <taxon>Coriobacteriia</taxon>
        <taxon>Coriobacteriales</taxon>
        <taxon>Atopobiaceae</taxon>
        <taxon>Olsenella</taxon>
    </lineage>
</organism>
<evidence type="ECO:0000313" key="4">
    <source>
        <dbReference type="Proteomes" id="UP000469325"/>
    </source>
</evidence>
<evidence type="ECO:0000256" key="1">
    <source>
        <dbReference type="SAM" id="SignalP"/>
    </source>
</evidence>
<feature type="domain" description="DUF5648" evidence="2">
    <location>
        <begin position="37"/>
        <end position="167"/>
    </location>
</feature>
<evidence type="ECO:0000313" key="3">
    <source>
        <dbReference type="EMBL" id="MST72033.1"/>
    </source>
</evidence>
<dbReference type="InterPro" id="IPR043708">
    <property type="entry name" value="DUF5648"/>
</dbReference>
<feature type="signal peptide" evidence="1">
    <location>
        <begin position="1"/>
        <end position="23"/>
    </location>
</feature>
<dbReference type="AlphaFoldDB" id="A0A6N7XCG4"/>
<sequence length="785" mass="85620">MRKRFTMLAMVALALGLVTGAIAPPTALANDAGKTQPMYRCYNPNSGEHFYTASEQERDHIVSVGWRYEGVGWTAPGKSSTPVYRLYNPNAGDHHYTTSLAERDHLVKVGWRYEGVGWYSSDTKLVPLYRQYNPNAVTGTHNYTTSKGENDYLVKVGWRAEGIGWYGVGGGTYTVKFVTETDQGTKVVSEQKLKIGQAVQLPDNPTRDRYEFRGWGDGVSDGMACQGDATYEAVWAPDDVDSTSGDYGTQLSYMDNTKSVTGTVSADGKSATIPTDQARQLEKDDIVVVNPTDPYAMTAIKVDKVAQSGGSTVVSGEKANPVDYVKQLSMKSDPQQSGDWMFVPESELEAAGASRPTRRPSQGDAEVDFAANNDLYRTKGGIKSNATGMTFTGEVARDGLTRKITTEDVRKYLGLKDGESSNLSVDASITVNPKINVDIDYNYLKGFTKLQTDFDIGTDVNANISNSTDADGEHLIYRLGVFYSPDPKVPLVFQLFATFHADGSVELTASPEETVSVALENWRFSATRRDDLGNPTITANANAKIGIMPSLALGWKDLTVADIDLEGGAAGKAKLTQHFDPVLQCIDLNAWFYLDLNTAQCEGLEKSAFELHKQLTGDEVPVSLNLVDESNSPLKGSWHLEDGKKVPKCTWVISNAKAKGLVVLTGTVRKMTGDEALDLCVGLGVVNPSEADYMRSYPGYGIMLSDTYTLFVLDEPQEIEWYEALGEMTTDGLKTYVISMPSEMGSYDGQHVTAAFDNKKGGWPSEANPIGKSPWCYSVEILDVG</sequence>
<reference evidence="3 4" key="1">
    <citation type="submission" date="2019-08" db="EMBL/GenBank/DDBJ databases">
        <title>In-depth cultivation of the pig gut microbiome towards novel bacterial diversity and tailored functional studies.</title>
        <authorList>
            <person name="Wylensek D."/>
            <person name="Hitch T.C.A."/>
            <person name="Clavel T."/>
        </authorList>
    </citation>
    <scope>NUCLEOTIDE SEQUENCE [LARGE SCALE GENOMIC DNA]</scope>
    <source>
        <strain evidence="3 4">CA-Schmier-601-WT-1</strain>
    </source>
</reference>
<dbReference type="RefSeq" id="WP_154433797.1">
    <property type="nucleotide sequence ID" value="NZ_VUNC01000002.1"/>
</dbReference>
<comment type="caution">
    <text evidence="3">The sequence shown here is derived from an EMBL/GenBank/DDBJ whole genome shotgun (WGS) entry which is preliminary data.</text>
</comment>
<dbReference type="GO" id="GO:0030313">
    <property type="term" value="C:cell envelope"/>
    <property type="evidence" value="ECO:0007669"/>
    <property type="project" value="UniProtKB-SubCell"/>
</dbReference>
<dbReference type="Proteomes" id="UP000469325">
    <property type="component" value="Unassembled WGS sequence"/>
</dbReference>
<name>A0A6N7XCG4_9ACTN</name>